<accession>A0A8J3LQ01</accession>
<evidence type="ECO:0000313" key="1">
    <source>
        <dbReference type="EMBL" id="GIG75802.1"/>
    </source>
</evidence>
<gene>
    <name evidence="1" type="ORF">Pfl04_42060</name>
</gene>
<dbReference type="Gene3D" id="3.90.550.10">
    <property type="entry name" value="Spore Coat Polysaccharide Biosynthesis Protein SpsA, Chain A"/>
    <property type="match status" value="1"/>
</dbReference>
<evidence type="ECO:0000313" key="2">
    <source>
        <dbReference type="Proteomes" id="UP000653674"/>
    </source>
</evidence>
<sequence>MTSSRVVIALLTEIAWAPPGVDLPTWRRALAEDVVDLLSTLAAAEPAIAVVRADRDLAAAVAWPGMPVYELERATPGNALRAAAADGYDMAAVLAADAPDLPGMLIGKLLQPLTSRIAAVAPAHGGGLVGVASRLPLPKWLPEVDLDAAEPEEVRAAAPRRAVVAVTPGWHRLRGADDLARLDPALEGWENTRMLLTTGNLGHLDRL</sequence>
<comment type="caution">
    <text evidence="1">The sequence shown here is derived from an EMBL/GenBank/DDBJ whole genome shotgun (WGS) entry which is preliminary data.</text>
</comment>
<dbReference type="EMBL" id="BONU01000037">
    <property type="protein sequence ID" value="GIG75802.1"/>
    <property type="molecule type" value="Genomic_DNA"/>
</dbReference>
<name>A0A8J3LQ01_9ACTN</name>
<evidence type="ECO:0008006" key="3">
    <source>
        <dbReference type="Google" id="ProtNLM"/>
    </source>
</evidence>
<dbReference type="AlphaFoldDB" id="A0A8J3LQ01"/>
<protein>
    <recommendedName>
        <fullName evidence="3">2-phospho-L-lactate guanylyltransferase</fullName>
    </recommendedName>
</protein>
<dbReference type="InterPro" id="IPR029044">
    <property type="entry name" value="Nucleotide-diphossugar_trans"/>
</dbReference>
<organism evidence="1 2">
    <name type="scientific">Planosporangium flavigriseum</name>
    <dbReference type="NCBI Taxonomy" id="373681"/>
    <lineage>
        <taxon>Bacteria</taxon>
        <taxon>Bacillati</taxon>
        <taxon>Actinomycetota</taxon>
        <taxon>Actinomycetes</taxon>
        <taxon>Micromonosporales</taxon>
        <taxon>Micromonosporaceae</taxon>
        <taxon>Planosporangium</taxon>
    </lineage>
</organism>
<dbReference type="Proteomes" id="UP000653674">
    <property type="component" value="Unassembled WGS sequence"/>
</dbReference>
<dbReference type="SUPFAM" id="SSF53448">
    <property type="entry name" value="Nucleotide-diphospho-sugar transferases"/>
    <property type="match status" value="1"/>
</dbReference>
<dbReference type="RefSeq" id="WP_168079766.1">
    <property type="nucleotide sequence ID" value="NZ_BAAAQJ010000041.1"/>
</dbReference>
<proteinExistence type="predicted"/>
<reference evidence="1" key="1">
    <citation type="submission" date="2021-01" db="EMBL/GenBank/DDBJ databases">
        <title>Whole genome shotgun sequence of Planosporangium flavigriseum NBRC 105377.</title>
        <authorList>
            <person name="Komaki H."/>
            <person name="Tamura T."/>
        </authorList>
    </citation>
    <scope>NUCLEOTIDE SEQUENCE</scope>
    <source>
        <strain evidence="1">NBRC 105377</strain>
    </source>
</reference>
<keyword evidence="2" id="KW-1185">Reference proteome</keyword>